<dbReference type="InterPro" id="IPR025857">
    <property type="entry name" value="MacB_PCD"/>
</dbReference>
<dbReference type="Pfam" id="PF02687">
    <property type="entry name" value="FtsX"/>
    <property type="match status" value="1"/>
</dbReference>
<evidence type="ECO:0000256" key="2">
    <source>
        <dbReference type="ARBA" id="ARBA00022475"/>
    </source>
</evidence>
<gene>
    <name evidence="10" type="ORF">HU747_18645</name>
</gene>
<keyword evidence="11" id="KW-1185">Reference proteome</keyword>
<evidence type="ECO:0000259" key="9">
    <source>
        <dbReference type="Pfam" id="PF12704"/>
    </source>
</evidence>
<evidence type="ECO:0000259" key="8">
    <source>
        <dbReference type="Pfam" id="PF02687"/>
    </source>
</evidence>
<keyword evidence="4 7" id="KW-1133">Transmembrane helix</keyword>
<feature type="transmembrane region" description="Helical" evidence="7">
    <location>
        <begin position="165"/>
        <end position="183"/>
    </location>
</feature>
<evidence type="ECO:0000256" key="5">
    <source>
        <dbReference type="ARBA" id="ARBA00023136"/>
    </source>
</evidence>
<evidence type="ECO:0000313" key="11">
    <source>
        <dbReference type="Proteomes" id="UP000628086"/>
    </source>
</evidence>
<feature type="transmembrane region" description="Helical" evidence="7">
    <location>
        <begin position="265"/>
        <end position="291"/>
    </location>
</feature>
<comment type="caution">
    <text evidence="10">The sequence shown here is derived from an EMBL/GenBank/DDBJ whole genome shotgun (WGS) entry which is preliminary data.</text>
</comment>
<reference evidence="10 11" key="1">
    <citation type="journal article" date="2020" name="Microorganisms">
        <title>Reliable Identification of Environmental Pseudomonas Isolates Using the rpoD Gene.</title>
        <authorList>
            <consortium name="The Broad Institute Genome Sequencing Platform"/>
            <person name="Girard L."/>
            <person name="Lood C."/>
            <person name="Rokni-Zadeh H."/>
            <person name="van Noort V."/>
            <person name="Lavigne R."/>
            <person name="De Mot R."/>
        </authorList>
    </citation>
    <scope>NUCLEOTIDE SEQUENCE [LARGE SCALE GENOMIC DNA]</scope>
    <source>
        <strain evidence="10 11">RW7P2</strain>
    </source>
</reference>
<accession>A0ABR6VBT7</accession>
<feature type="transmembrane region" description="Helical" evidence="7">
    <location>
        <begin position="312"/>
        <end position="338"/>
    </location>
</feature>
<dbReference type="Pfam" id="PF12704">
    <property type="entry name" value="MacB_PCD"/>
    <property type="match status" value="1"/>
</dbReference>
<keyword evidence="5 7" id="KW-0472">Membrane</keyword>
<feature type="transmembrane region" description="Helical" evidence="7">
    <location>
        <begin position="358"/>
        <end position="378"/>
    </location>
</feature>
<feature type="domain" description="MacB-like periplasmic core" evidence="9">
    <location>
        <begin position="33"/>
        <end position="233"/>
    </location>
</feature>
<feature type="transmembrane region" description="Helical" evidence="7">
    <location>
        <begin position="32"/>
        <end position="52"/>
    </location>
</feature>
<evidence type="ECO:0000256" key="4">
    <source>
        <dbReference type="ARBA" id="ARBA00022989"/>
    </source>
</evidence>
<sequence length="389" mass="40956">MEVSRVPEAYGPDWRHRVGEALASLRLLGRRAWLALLGIAVGCPAVVALLNIGHSAAQHARQLFQGLGSELMLIDLTPAGRFPGFSGLPAEINAIAPLAMAVVTVQSRGQQREVLVAGSTPHLVQVLGLTAGEGRLLSMYDDSSPHVLLGATLAQTLDFNVGDRLALGAYLFNVVGILAPLGYNPMLPVQLDDAVLMPLQGMRRLLASPEIGTLLALGRDTAVMSQAAIALKDYLNARLAGHEVEVRLPQQLIEGMADQSSLFRWLLGGFAGIALLLGGVGVMNVMVMNVAERRREIGVRLALGARARDIAWLFLLEAILLAGAGASTGALVGLVGAWRFAVASGWRFTVDGSSLPLGVGSSLIVGVFFGLQPALAAARLQPVVALRDD</sequence>
<dbReference type="Proteomes" id="UP000628086">
    <property type="component" value="Unassembled WGS sequence"/>
</dbReference>
<dbReference type="InterPro" id="IPR050250">
    <property type="entry name" value="Macrolide_Exporter_MacB"/>
</dbReference>
<evidence type="ECO:0000256" key="3">
    <source>
        <dbReference type="ARBA" id="ARBA00022692"/>
    </source>
</evidence>
<evidence type="ECO:0000313" key="10">
    <source>
        <dbReference type="EMBL" id="MBC3477608.1"/>
    </source>
</evidence>
<comment type="similarity">
    <text evidence="6">Belongs to the ABC-4 integral membrane protein family.</text>
</comment>
<dbReference type="PANTHER" id="PTHR30572:SF4">
    <property type="entry name" value="ABC TRANSPORTER PERMEASE YTRF"/>
    <property type="match status" value="1"/>
</dbReference>
<dbReference type="EMBL" id="JABWRS010000015">
    <property type="protein sequence ID" value="MBC3477608.1"/>
    <property type="molecule type" value="Genomic_DNA"/>
</dbReference>
<organism evidence="10 11">
    <name type="scientific">Pseudomonas taiwanensis</name>
    <dbReference type="NCBI Taxonomy" id="470150"/>
    <lineage>
        <taxon>Bacteria</taxon>
        <taxon>Pseudomonadati</taxon>
        <taxon>Pseudomonadota</taxon>
        <taxon>Gammaproteobacteria</taxon>
        <taxon>Pseudomonadales</taxon>
        <taxon>Pseudomonadaceae</taxon>
        <taxon>Pseudomonas</taxon>
    </lineage>
</organism>
<proteinExistence type="inferred from homology"/>
<keyword evidence="3 7" id="KW-0812">Transmembrane</keyword>
<feature type="domain" description="ABC3 transporter permease C-terminal" evidence="8">
    <location>
        <begin position="270"/>
        <end position="382"/>
    </location>
</feature>
<name>A0ABR6VBT7_9PSED</name>
<evidence type="ECO:0000256" key="1">
    <source>
        <dbReference type="ARBA" id="ARBA00004651"/>
    </source>
</evidence>
<comment type="subcellular location">
    <subcellularLocation>
        <location evidence="1">Cell membrane</location>
        <topology evidence="1">Multi-pass membrane protein</topology>
    </subcellularLocation>
</comment>
<evidence type="ECO:0000256" key="6">
    <source>
        <dbReference type="ARBA" id="ARBA00038076"/>
    </source>
</evidence>
<keyword evidence="2" id="KW-1003">Cell membrane</keyword>
<evidence type="ECO:0000256" key="7">
    <source>
        <dbReference type="SAM" id="Phobius"/>
    </source>
</evidence>
<dbReference type="InterPro" id="IPR003838">
    <property type="entry name" value="ABC3_permease_C"/>
</dbReference>
<protein>
    <submittedName>
        <fullName evidence="10">ABC transporter permease</fullName>
    </submittedName>
</protein>
<dbReference type="PANTHER" id="PTHR30572">
    <property type="entry name" value="MEMBRANE COMPONENT OF TRANSPORTER-RELATED"/>
    <property type="match status" value="1"/>
</dbReference>